<dbReference type="NCBIfam" id="TIGR03696">
    <property type="entry name" value="Rhs_assc_core"/>
    <property type="match status" value="1"/>
</dbReference>
<dbReference type="InterPro" id="IPR050708">
    <property type="entry name" value="T6SS_VgrG/RHS"/>
</dbReference>
<reference evidence="3" key="1">
    <citation type="journal article" date="2019" name="Int. J. Syst. Evol. Microbiol.">
        <title>The Global Catalogue of Microorganisms (GCM) 10K type strain sequencing project: providing services to taxonomists for standard genome sequencing and annotation.</title>
        <authorList>
            <consortium name="The Broad Institute Genomics Platform"/>
            <consortium name="The Broad Institute Genome Sequencing Center for Infectious Disease"/>
            <person name="Wu L."/>
            <person name="Ma J."/>
        </authorList>
    </citation>
    <scope>NUCLEOTIDE SEQUENCE [LARGE SCALE GENOMIC DNA]</scope>
    <source>
        <strain evidence="3">JCM 18326</strain>
    </source>
</reference>
<dbReference type="PANTHER" id="PTHR32305:SF15">
    <property type="entry name" value="PROTEIN RHSA-RELATED"/>
    <property type="match status" value="1"/>
</dbReference>
<name>A0ABP9DBP6_9BACT</name>
<feature type="region of interest" description="Disordered" evidence="1">
    <location>
        <begin position="277"/>
        <end position="296"/>
    </location>
</feature>
<keyword evidence="3" id="KW-1185">Reference proteome</keyword>
<organism evidence="2 3">
    <name type="scientific">Algivirga pacifica</name>
    <dbReference type="NCBI Taxonomy" id="1162670"/>
    <lineage>
        <taxon>Bacteria</taxon>
        <taxon>Pseudomonadati</taxon>
        <taxon>Bacteroidota</taxon>
        <taxon>Cytophagia</taxon>
        <taxon>Cytophagales</taxon>
        <taxon>Flammeovirgaceae</taxon>
        <taxon>Algivirga</taxon>
    </lineage>
</organism>
<sequence length="296" mass="33373">MSAGAGTGFKYTYNGKEEQTELGWLDYGARMYDPSVGRWFGVDPLAENSIDLSPYSYAINNPIRFLDPDGKDWLSFLEELRKGAASSKKYHDEARKANETLQSILKSGGLNIDQIDDLAKEYVDHVSSALSHAEDAAGHFANAYNELEHAIEQTGRLSDTYKDVFNEYLGDFGKNWSPNTIPNKVAGLKRELEVFLELQQQYPNADIQSERDLRYQNGVRAKDPISPHKGRRVDFAVFENSGVVDMVEVTSLTADKTDQQNKEARIRASGGHYIRKKGQKNTHNVKHVQTRLIQKP</sequence>
<proteinExistence type="predicted"/>
<evidence type="ECO:0000313" key="3">
    <source>
        <dbReference type="Proteomes" id="UP001500298"/>
    </source>
</evidence>
<gene>
    <name evidence="2" type="ORF">GCM10023331_16950</name>
</gene>
<evidence type="ECO:0000313" key="2">
    <source>
        <dbReference type="EMBL" id="GAA4832368.1"/>
    </source>
</evidence>
<dbReference type="EMBL" id="BAABJX010000026">
    <property type="protein sequence ID" value="GAA4832368.1"/>
    <property type="molecule type" value="Genomic_DNA"/>
</dbReference>
<comment type="caution">
    <text evidence="2">The sequence shown here is derived from an EMBL/GenBank/DDBJ whole genome shotgun (WGS) entry which is preliminary data.</text>
</comment>
<evidence type="ECO:0000256" key="1">
    <source>
        <dbReference type="SAM" id="MobiDB-lite"/>
    </source>
</evidence>
<dbReference type="Proteomes" id="UP001500298">
    <property type="component" value="Unassembled WGS sequence"/>
</dbReference>
<dbReference type="InterPro" id="IPR022385">
    <property type="entry name" value="Rhs_assc_core"/>
</dbReference>
<dbReference type="Gene3D" id="2.180.10.10">
    <property type="entry name" value="RHS repeat-associated core"/>
    <property type="match status" value="1"/>
</dbReference>
<dbReference type="PANTHER" id="PTHR32305">
    <property type="match status" value="1"/>
</dbReference>
<evidence type="ECO:0008006" key="4">
    <source>
        <dbReference type="Google" id="ProtNLM"/>
    </source>
</evidence>
<accession>A0ABP9DBP6</accession>
<protein>
    <recommendedName>
        <fullName evidence="4">RHS repeat-associated core domain-containing protein</fullName>
    </recommendedName>
</protein>
<feature type="compositionally biased region" description="Basic residues" evidence="1">
    <location>
        <begin position="277"/>
        <end position="289"/>
    </location>
</feature>